<evidence type="ECO:0000313" key="4">
    <source>
        <dbReference type="Proteomes" id="UP000318102"/>
    </source>
</evidence>
<dbReference type="PANTHER" id="PTHR45947:SF3">
    <property type="entry name" value="SULFOQUINOVOSYL TRANSFERASE SQD2"/>
    <property type="match status" value="1"/>
</dbReference>
<accession>A0A559IHE3</accession>
<dbReference type="PANTHER" id="PTHR45947">
    <property type="entry name" value="SULFOQUINOVOSYL TRANSFERASE SQD2"/>
    <property type="match status" value="1"/>
</dbReference>
<feature type="domain" description="Glycosyltransferase subfamily 4-like N-terminal" evidence="2">
    <location>
        <begin position="19"/>
        <end position="163"/>
    </location>
</feature>
<keyword evidence="4" id="KW-1185">Reference proteome</keyword>
<evidence type="ECO:0000313" key="3">
    <source>
        <dbReference type="EMBL" id="TVX87105.1"/>
    </source>
</evidence>
<comment type="caution">
    <text evidence="3">The sequence shown here is derived from an EMBL/GenBank/DDBJ whole genome shotgun (WGS) entry which is preliminary data.</text>
</comment>
<dbReference type="AlphaFoldDB" id="A0A559IHE3"/>
<dbReference type="GO" id="GO:0016757">
    <property type="term" value="F:glycosyltransferase activity"/>
    <property type="evidence" value="ECO:0007669"/>
    <property type="project" value="InterPro"/>
</dbReference>
<evidence type="ECO:0000259" key="1">
    <source>
        <dbReference type="Pfam" id="PF00534"/>
    </source>
</evidence>
<proteinExistence type="predicted"/>
<dbReference type="SUPFAM" id="SSF53756">
    <property type="entry name" value="UDP-Glycosyltransferase/glycogen phosphorylase"/>
    <property type="match status" value="1"/>
</dbReference>
<reference evidence="3 4" key="1">
    <citation type="submission" date="2019-07" db="EMBL/GenBank/DDBJ databases">
        <authorList>
            <person name="Kim J."/>
        </authorList>
    </citation>
    <scope>NUCLEOTIDE SEQUENCE [LARGE SCALE GENOMIC DNA]</scope>
    <source>
        <strain evidence="3 4">N4</strain>
    </source>
</reference>
<dbReference type="InterPro" id="IPR028098">
    <property type="entry name" value="Glyco_trans_4-like_N"/>
</dbReference>
<dbReference type="Pfam" id="PF13439">
    <property type="entry name" value="Glyco_transf_4"/>
    <property type="match status" value="1"/>
</dbReference>
<dbReference type="Pfam" id="PF00534">
    <property type="entry name" value="Glycos_transf_1"/>
    <property type="match status" value="1"/>
</dbReference>
<dbReference type="InterPro" id="IPR050194">
    <property type="entry name" value="Glycosyltransferase_grp1"/>
</dbReference>
<protein>
    <submittedName>
        <fullName evidence="3">Glycosyltransferase family 4 protein</fullName>
    </submittedName>
</protein>
<dbReference type="RefSeq" id="WP_144993867.1">
    <property type="nucleotide sequence ID" value="NZ_VNJK01000004.1"/>
</dbReference>
<gene>
    <name evidence="3" type="ORF">FPZ44_21665</name>
</gene>
<organism evidence="3 4">
    <name type="scientific">Paenibacillus agilis</name>
    <dbReference type="NCBI Taxonomy" id="3020863"/>
    <lineage>
        <taxon>Bacteria</taxon>
        <taxon>Bacillati</taxon>
        <taxon>Bacillota</taxon>
        <taxon>Bacilli</taxon>
        <taxon>Bacillales</taxon>
        <taxon>Paenibacillaceae</taxon>
        <taxon>Paenibacillus</taxon>
    </lineage>
</organism>
<dbReference type="Gene3D" id="3.40.50.2000">
    <property type="entry name" value="Glycogen Phosphorylase B"/>
    <property type="match status" value="2"/>
</dbReference>
<dbReference type="EMBL" id="VNJK01000004">
    <property type="protein sequence ID" value="TVX87105.1"/>
    <property type="molecule type" value="Genomic_DNA"/>
</dbReference>
<dbReference type="Proteomes" id="UP000318102">
    <property type="component" value="Unassembled WGS sequence"/>
</dbReference>
<dbReference type="InterPro" id="IPR001296">
    <property type="entry name" value="Glyco_trans_1"/>
</dbReference>
<dbReference type="OrthoDB" id="139410at2"/>
<evidence type="ECO:0000259" key="2">
    <source>
        <dbReference type="Pfam" id="PF13439"/>
    </source>
</evidence>
<feature type="domain" description="Glycosyl transferase family 1" evidence="1">
    <location>
        <begin position="177"/>
        <end position="333"/>
    </location>
</feature>
<sequence>MNILMVAPEQIPVPGNGSVEICMLAIAKRLAKTEKVTIVSRKSAGLQPLSKLGNLTIARVLGGSSQTYLSSVLHYIEDKQYDLIQVDNRPHYMTAIKQAKPDTPVTLFLHSLTFVPASKAVSKSIAFSDCIIVNSDSLKHRIAQRFPQVAHKLNRIHLGVDIEAFTPSSERGRRKFFHVLFAGRVIPRKGVPVIVRAMSIVRKQVPHAKLIIVGTGKANYLKELKALAKLHNVDVEFKGRVSHTNMSSMYRAADCFVCPSQQHEAFGLVNVEALSSGLPIVASNIGGIKEIVKHDSNGYLVNPYTKIEAHAKWLISLAMNKKAADKLAKQARKDAVERFSWKRTAANLIKVYKRVIAG</sequence>
<name>A0A559IHE3_9BACL</name>
<dbReference type="CDD" id="cd03801">
    <property type="entry name" value="GT4_PimA-like"/>
    <property type="match status" value="1"/>
</dbReference>